<evidence type="ECO:0000256" key="1">
    <source>
        <dbReference type="SAM" id="SignalP"/>
    </source>
</evidence>
<feature type="chain" id="PRO_5018077132" description="Peptidase A1 domain-containing protein" evidence="1">
    <location>
        <begin position="18"/>
        <end position="117"/>
    </location>
</feature>
<organism evidence="2 3">
    <name type="scientific">Strongylus vulgaris</name>
    <name type="common">Blood worm</name>
    <dbReference type="NCBI Taxonomy" id="40348"/>
    <lineage>
        <taxon>Eukaryota</taxon>
        <taxon>Metazoa</taxon>
        <taxon>Ecdysozoa</taxon>
        <taxon>Nematoda</taxon>
        <taxon>Chromadorea</taxon>
        <taxon>Rhabditida</taxon>
        <taxon>Rhabditina</taxon>
        <taxon>Rhabditomorpha</taxon>
        <taxon>Strongyloidea</taxon>
        <taxon>Strongylidae</taxon>
        <taxon>Strongylus</taxon>
    </lineage>
</organism>
<feature type="signal peptide" evidence="1">
    <location>
        <begin position="1"/>
        <end position="17"/>
    </location>
</feature>
<gene>
    <name evidence="2" type="ORF">SVUK_LOCUS19726</name>
</gene>
<accession>A0A3P7M0E1</accession>
<reference evidence="2 3" key="1">
    <citation type="submission" date="2018-11" db="EMBL/GenBank/DDBJ databases">
        <authorList>
            <consortium name="Pathogen Informatics"/>
        </authorList>
    </citation>
    <scope>NUCLEOTIDE SEQUENCE [LARGE SCALE GENOMIC DNA]</scope>
</reference>
<sequence length="117" mass="13140">MDYLLLILSAIASLAVAKIYQMPLMRIESSMAQMIRNGTWAKHVRERNNLRRIYVWNDIRSTTAQNVAIDTGTADTWVVDYACGGAKPLICDESICDQGRESMGPRVGFITLQQALF</sequence>
<dbReference type="SUPFAM" id="SSF50630">
    <property type="entry name" value="Acid proteases"/>
    <property type="match status" value="1"/>
</dbReference>
<dbReference type="AlphaFoldDB" id="A0A3P7M0E1"/>
<keyword evidence="3" id="KW-1185">Reference proteome</keyword>
<evidence type="ECO:0000313" key="3">
    <source>
        <dbReference type="Proteomes" id="UP000270094"/>
    </source>
</evidence>
<name>A0A3P7M0E1_STRVU</name>
<proteinExistence type="predicted"/>
<evidence type="ECO:0000313" key="2">
    <source>
        <dbReference type="EMBL" id="VDM84728.1"/>
    </source>
</evidence>
<dbReference type="Proteomes" id="UP000270094">
    <property type="component" value="Unassembled WGS sequence"/>
</dbReference>
<keyword evidence="1" id="KW-0732">Signal</keyword>
<evidence type="ECO:0008006" key="4">
    <source>
        <dbReference type="Google" id="ProtNLM"/>
    </source>
</evidence>
<dbReference type="EMBL" id="UYYB01132631">
    <property type="protein sequence ID" value="VDM84728.1"/>
    <property type="molecule type" value="Genomic_DNA"/>
</dbReference>
<dbReference type="InterPro" id="IPR021109">
    <property type="entry name" value="Peptidase_aspartic_dom_sf"/>
</dbReference>
<protein>
    <recommendedName>
        <fullName evidence="4">Peptidase A1 domain-containing protein</fullName>
    </recommendedName>
</protein>